<dbReference type="NCBIfam" id="NF005559">
    <property type="entry name" value="PRK07231.1"/>
    <property type="match status" value="1"/>
</dbReference>
<name>A0A2I8F1N9_9BURK</name>
<reference evidence="4 5" key="1">
    <citation type="submission" date="2018-01" db="EMBL/GenBank/DDBJ databases">
        <title>Species boundaries and ecological features among Paraburkholderia terrae DSMZ17804T, P. hospita DSMZ17164T and P. caribensis DSMZ13236T.</title>
        <authorList>
            <person name="Pratama A.A."/>
        </authorList>
    </citation>
    <scope>NUCLEOTIDE SEQUENCE [LARGE SCALE GENOMIC DNA]</scope>
    <source>
        <strain evidence="4 5">DSM 17804</strain>
    </source>
</reference>
<dbReference type="SUPFAM" id="SSF51735">
    <property type="entry name" value="NAD(P)-binding Rossmann-fold domains"/>
    <property type="match status" value="1"/>
</dbReference>
<dbReference type="KEGG" id="pter:C2L65_39240"/>
<gene>
    <name evidence="4" type="ORF">C2L65_39240</name>
</gene>
<accession>A0A2I8F1N9</accession>
<evidence type="ECO:0000256" key="1">
    <source>
        <dbReference type="ARBA" id="ARBA00006484"/>
    </source>
</evidence>
<dbReference type="Proteomes" id="UP000243502">
    <property type="component" value="Chromosome 3"/>
</dbReference>
<protein>
    <submittedName>
        <fullName evidence="4">SDR family NAD(P)-dependent oxidoreductase</fullName>
    </submittedName>
</protein>
<comment type="similarity">
    <text evidence="1">Belongs to the short-chain dehydrogenases/reductases (SDR) family.</text>
</comment>
<dbReference type="PROSITE" id="PS00061">
    <property type="entry name" value="ADH_SHORT"/>
    <property type="match status" value="1"/>
</dbReference>
<dbReference type="PANTHER" id="PTHR42760">
    <property type="entry name" value="SHORT-CHAIN DEHYDROGENASES/REDUCTASES FAMILY MEMBER"/>
    <property type="match status" value="1"/>
</dbReference>
<dbReference type="PRINTS" id="PR00081">
    <property type="entry name" value="GDHRDH"/>
</dbReference>
<dbReference type="RefSeq" id="WP_042305193.1">
    <property type="nucleotide sequence ID" value="NZ_CP026113.1"/>
</dbReference>
<dbReference type="Pfam" id="PF13561">
    <property type="entry name" value="adh_short_C2"/>
    <property type="match status" value="1"/>
</dbReference>
<proteinExistence type="inferred from homology"/>
<evidence type="ECO:0000256" key="2">
    <source>
        <dbReference type="ARBA" id="ARBA00023002"/>
    </source>
</evidence>
<feature type="domain" description="Ketoreductase" evidence="3">
    <location>
        <begin position="6"/>
        <end position="185"/>
    </location>
</feature>
<dbReference type="CDD" id="cd05233">
    <property type="entry name" value="SDR_c"/>
    <property type="match status" value="1"/>
</dbReference>
<evidence type="ECO:0000259" key="3">
    <source>
        <dbReference type="SMART" id="SM00822"/>
    </source>
</evidence>
<dbReference type="EMBL" id="CP026113">
    <property type="protein sequence ID" value="AUT65562.1"/>
    <property type="molecule type" value="Genomic_DNA"/>
</dbReference>
<dbReference type="GO" id="GO:0006633">
    <property type="term" value="P:fatty acid biosynthetic process"/>
    <property type="evidence" value="ECO:0007669"/>
    <property type="project" value="TreeGrafter"/>
</dbReference>
<organism evidence="4 5">
    <name type="scientific">Paraburkholderia terrae</name>
    <dbReference type="NCBI Taxonomy" id="311230"/>
    <lineage>
        <taxon>Bacteria</taxon>
        <taxon>Pseudomonadati</taxon>
        <taxon>Pseudomonadota</taxon>
        <taxon>Betaproteobacteria</taxon>
        <taxon>Burkholderiales</taxon>
        <taxon>Burkholderiaceae</taxon>
        <taxon>Paraburkholderia</taxon>
    </lineage>
</organism>
<dbReference type="SMART" id="SM00822">
    <property type="entry name" value="PKS_KR"/>
    <property type="match status" value="1"/>
</dbReference>
<dbReference type="AlphaFoldDB" id="A0A2I8F1N9"/>
<dbReference type="PRINTS" id="PR00080">
    <property type="entry name" value="SDRFAMILY"/>
</dbReference>
<dbReference type="InterPro" id="IPR057326">
    <property type="entry name" value="KR_dom"/>
</dbReference>
<sequence length="248" mass="25956">MLLKRALAVVTGGSSGIGFATAERFVSEGARVVISGRNADKLAQAAKKLGENALAVAADAASPKDMQRLYESAVGHFQCDVNVVVANAGISRQTPVRETSWEQFSDVLNVNVGAVYATVRESLPFLARPASIILVASLAANQGTKHFSAYCASKAAVVSLAKSFAAEFVEHDIRVNSISPGVADTPIFDTLGISNAQLLQWSNVIPMKRPAKPDEIAAAILFLASDASRYMTGADLAVDGGMSGISPF</sequence>
<dbReference type="InterPro" id="IPR002347">
    <property type="entry name" value="SDR_fam"/>
</dbReference>
<dbReference type="FunFam" id="3.40.50.720:FF:000084">
    <property type="entry name" value="Short-chain dehydrogenase reductase"/>
    <property type="match status" value="1"/>
</dbReference>
<dbReference type="GO" id="GO:0048038">
    <property type="term" value="F:quinone binding"/>
    <property type="evidence" value="ECO:0007669"/>
    <property type="project" value="TreeGrafter"/>
</dbReference>
<dbReference type="PANTHER" id="PTHR42760:SF133">
    <property type="entry name" value="3-OXOACYL-[ACYL-CARRIER-PROTEIN] REDUCTASE"/>
    <property type="match status" value="1"/>
</dbReference>
<dbReference type="OrthoDB" id="9803333at2"/>
<dbReference type="InterPro" id="IPR036291">
    <property type="entry name" value="NAD(P)-bd_dom_sf"/>
</dbReference>
<dbReference type="InterPro" id="IPR020904">
    <property type="entry name" value="Sc_DH/Rdtase_CS"/>
</dbReference>
<dbReference type="Gene3D" id="3.40.50.720">
    <property type="entry name" value="NAD(P)-binding Rossmann-like Domain"/>
    <property type="match status" value="1"/>
</dbReference>
<dbReference type="GO" id="GO:0016616">
    <property type="term" value="F:oxidoreductase activity, acting on the CH-OH group of donors, NAD or NADP as acceptor"/>
    <property type="evidence" value="ECO:0007669"/>
    <property type="project" value="TreeGrafter"/>
</dbReference>
<evidence type="ECO:0000313" key="4">
    <source>
        <dbReference type="EMBL" id="AUT65562.1"/>
    </source>
</evidence>
<evidence type="ECO:0000313" key="5">
    <source>
        <dbReference type="Proteomes" id="UP000243502"/>
    </source>
</evidence>
<keyword evidence="2" id="KW-0560">Oxidoreductase</keyword>